<name>C4LBP1_TOLAT</name>
<dbReference type="PANTHER" id="PTHR46193:SF18">
    <property type="entry name" value="HEXITOL PHOSPHATASE B"/>
    <property type="match status" value="1"/>
</dbReference>
<dbReference type="SFLD" id="SFLDS00003">
    <property type="entry name" value="Haloacid_Dehalogenase"/>
    <property type="match status" value="1"/>
</dbReference>
<dbReference type="NCBIfam" id="TIGR01509">
    <property type="entry name" value="HAD-SF-IA-v3"/>
    <property type="match status" value="1"/>
</dbReference>
<sequence>MKLRGVVFDFNGVLLWDTHLHEQAWQLFSERLRGYAFTAEEMDLHVHGRNNKHTLTYLSGGRELTVAELNSLIEQKERTYHELAIAAGDQYCFSPGALALLEKLQQLQIPFTIATASPKLNVDFYYQQLDLGRWFDPAKLVFDDGSRPGKPEPALFLAAAAQIDVPFNECLLIEDSLSGLEAARRGGAGYIVALGPKEKHARLSEAEGVHQVISQLDELDVSALFG</sequence>
<dbReference type="KEGG" id="tau:Tola_2722"/>
<dbReference type="SFLD" id="SFLDG01129">
    <property type="entry name" value="C1.5:_HAD__Beta-PGM__Phosphata"/>
    <property type="match status" value="1"/>
</dbReference>
<keyword evidence="6" id="KW-0378">Hydrolase</keyword>
<dbReference type="Pfam" id="PF00702">
    <property type="entry name" value="Hydrolase"/>
    <property type="match status" value="1"/>
</dbReference>
<keyword evidence="5" id="KW-0119">Carbohydrate metabolism</keyword>
<keyword evidence="3" id="KW-0479">Metal-binding</keyword>
<dbReference type="InterPro" id="IPR036412">
    <property type="entry name" value="HAD-like_sf"/>
</dbReference>
<dbReference type="InterPro" id="IPR006439">
    <property type="entry name" value="HAD-SF_hydro_IA"/>
</dbReference>
<gene>
    <name evidence="6" type="ordered locus">Tola_2722</name>
</gene>
<accession>C4LBP1</accession>
<dbReference type="HOGENOM" id="CLU_045011_13_4_6"/>
<dbReference type="CDD" id="cd07505">
    <property type="entry name" value="HAD_BPGM-like"/>
    <property type="match status" value="1"/>
</dbReference>
<dbReference type="EMBL" id="CP001616">
    <property type="protein sequence ID" value="ACQ94315.1"/>
    <property type="molecule type" value="Genomic_DNA"/>
</dbReference>
<dbReference type="AlphaFoldDB" id="C4LBP1"/>
<evidence type="ECO:0000313" key="6">
    <source>
        <dbReference type="EMBL" id="ACQ94315.1"/>
    </source>
</evidence>
<dbReference type="GO" id="GO:0046872">
    <property type="term" value="F:metal ion binding"/>
    <property type="evidence" value="ECO:0007669"/>
    <property type="project" value="UniProtKB-KW"/>
</dbReference>
<reference evidence="7" key="1">
    <citation type="submission" date="2009-05" db="EMBL/GenBank/DDBJ databases">
        <title>Complete sequence of Tolumonas auensis DSM 9187.</title>
        <authorList>
            <consortium name="US DOE Joint Genome Institute"/>
            <person name="Lucas S."/>
            <person name="Copeland A."/>
            <person name="Lapidus A."/>
            <person name="Glavina del Rio T."/>
            <person name="Tice H."/>
            <person name="Bruce D."/>
            <person name="Goodwin L."/>
            <person name="Pitluck S."/>
            <person name="Chertkov O."/>
            <person name="Brettin T."/>
            <person name="Detter J.C."/>
            <person name="Han C."/>
            <person name="Larimer F."/>
            <person name="Land M."/>
            <person name="Hauser L."/>
            <person name="Kyrpides N."/>
            <person name="Mikhailova N."/>
            <person name="Spring S."/>
            <person name="Beller H."/>
        </authorList>
    </citation>
    <scope>NUCLEOTIDE SEQUENCE [LARGE SCALE GENOMIC DNA]</scope>
    <source>
        <strain evidence="7">DSM 9187 / TA4</strain>
    </source>
</reference>
<dbReference type="InterPro" id="IPR023214">
    <property type="entry name" value="HAD_sf"/>
</dbReference>
<dbReference type="GO" id="GO:0016787">
    <property type="term" value="F:hydrolase activity"/>
    <property type="evidence" value="ECO:0007669"/>
    <property type="project" value="UniProtKB-KW"/>
</dbReference>
<dbReference type="Gene3D" id="1.10.150.240">
    <property type="entry name" value="Putative phosphatase, domain 2"/>
    <property type="match status" value="1"/>
</dbReference>
<evidence type="ECO:0000256" key="3">
    <source>
        <dbReference type="ARBA" id="ARBA00022723"/>
    </source>
</evidence>
<organism evidence="6 7">
    <name type="scientific">Tolumonas auensis (strain DSM 9187 / NBRC 110442 / TA 4)</name>
    <dbReference type="NCBI Taxonomy" id="595494"/>
    <lineage>
        <taxon>Bacteria</taxon>
        <taxon>Pseudomonadati</taxon>
        <taxon>Pseudomonadota</taxon>
        <taxon>Gammaproteobacteria</taxon>
        <taxon>Aeromonadales</taxon>
        <taxon>Aeromonadaceae</taxon>
        <taxon>Tolumonas</taxon>
    </lineage>
</organism>
<comment type="similarity">
    <text evidence="2">Belongs to the HAD-like hydrolase superfamily. CbbY/CbbZ/Gph/YieH family.</text>
</comment>
<reference evidence="6 7" key="2">
    <citation type="journal article" date="2011" name="Stand. Genomic Sci.">
        <title>Complete genome sequence of Tolumonas auensis type strain (TA 4).</title>
        <authorList>
            <person name="Chertkov O."/>
            <person name="Copeland A."/>
            <person name="Lucas S."/>
            <person name="Lapidus A."/>
            <person name="Berry K.W."/>
            <person name="Detter J.C."/>
            <person name="Del Rio T.G."/>
            <person name="Hammon N."/>
            <person name="Dalin E."/>
            <person name="Tice H."/>
            <person name="Pitluck S."/>
            <person name="Richardson P."/>
            <person name="Bruce D."/>
            <person name="Goodwin L."/>
            <person name="Han C."/>
            <person name="Tapia R."/>
            <person name="Saunders E."/>
            <person name="Schmutz J."/>
            <person name="Brettin T."/>
            <person name="Larimer F."/>
            <person name="Land M."/>
            <person name="Hauser L."/>
            <person name="Spring S."/>
            <person name="Rohde M."/>
            <person name="Kyrpides N.C."/>
            <person name="Ivanova N."/>
            <person name="Goker M."/>
            <person name="Beller H.R."/>
            <person name="Klenk H.P."/>
            <person name="Woyke T."/>
        </authorList>
    </citation>
    <scope>NUCLEOTIDE SEQUENCE [LARGE SCALE GENOMIC DNA]</scope>
    <source>
        <strain evidence="7">DSM 9187 / TA4</strain>
    </source>
</reference>
<comment type="cofactor">
    <cofactor evidence="1">
        <name>Mg(2+)</name>
        <dbReference type="ChEBI" id="CHEBI:18420"/>
    </cofactor>
</comment>
<dbReference type="STRING" id="595494.Tola_2722"/>
<dbReference type="SUPFAM" id="SSF56784">
    <property type="entry name" value="HAD-like"/>
    <property type="match status" value="1"/>
</dbReference>
<proteinExistence type="inferred from homology"/>
<dbReference type="Proteomes" id="UP000009073">
    <property type="component" value="Chromosome"/>
</dbReference>
<keyword evidence="4" id="KW-0460">Magnesium</keyword>
<dbReference type="PANTHER" id="PTHR46193">
    <property type="entry name" value="6-PHOSPHOGLUCONATE PHOSPHATASE"/>
    <property type="match status" value="1"/>
</dbReference>
<dbReference type="InterPro" id="IPR023198">
    <property type="entry name" value="PGP-like_dom2"/>
</dbReference>
<dbReference type="InterPro" id="IPR051600">
    <property type="entry name" value="Beta-PGM-like"/>
</dbReference>
<evidence type="ECO:0000256" key="5">
    <source>
        <dbReference type="ARBA" id="ARBA00023277"/>
    </source>
</evidence>
<dbReference type="eggNOG" id="COG0637">
    <property type="taxonomic scope" value="Bacteria"/>
</dbReference>
<evidence type="ECO:0000313" key="7">
    <source>
        <dbReference type="Proteomes" id="UP000009073"/>
    </source>
</evidence>
<evidence type="ECO:0000256" key="1">
    <source>
        <dbReference type="ARBA" id="ARBA00001946"/>
    </source>
</evidence>
<dbReference type="RefSeq" id="WP_015879764.1">
    <property type="nucleotide sequence ID" value="NC_012691.1"/>
</dbReference>
<protein>
    <submittedName>
        <fullName evidence="6">HAD-superfamily hydrolase, subfamily IA, variant 3</fullName>
    </submittedName>
</protein>
<dbReference type="Gene3D" id="3.40.50.1000">
    <property type="entry name" value="HAD superfamily/HAD-like"/>
    <property type="match status" value="1"/>
</dbReference>
<evidence type="ECO:0000256" key="2">
    <source>
        <dbReference type="ARBA" id="ARBA00006171"/>
    </source>
</evidence>
<evidence type="ECO:0000256" key="4">
    <source>
        <dbReference type="ARBA" id="ARBA00022842"/>
    </source>
</evidence>
<keyword evidence="7" id="KW-1185">Reference proteome</keyword>